<organism evidence="4 5">
    <name type="scientific">Marinobacter halodurans</name>
    <dbReference type="NCBI Taxonomy" id="2528979"/>
    <lineage>
        <taxon>Bacteria</taxon>
        <taxon>Pseudomonadati</taxon>
        <taxon>Pseudomonadota</taxon>
        <taxon>Gammaproteobacteria</taxon>
        <taxon>Pseudomonadales</taxon>
        <taxon>Marinobacteraceae</taxon>
        <taxon>Marinobacter</taxon>
    </lineage>
</organism>
<dbReference type="Gene3D" id="3.30.980.20">
    <property type="entry name" value="Putative mannosyl-3-phosphoglycerate phosphatase, domain 2"/>
    <property type="match status" value="1"/>
</dbReference>
<dbReference type="EMBL" id="SJDL01000033">
    <property type="protein sequence ID" value="TBW50782.1"/>
    <property type="molecule type" value="Genomic_DNA"/>
</dbReference>
<dbReference type="SFLD" id="SFLDG01140">
    <property type="entry name" value="C2.B:_Phosphomannomutase_and_P"/>
    <property type="match status" value="1"/>
</dbReference>
<name>A0ABY1ZGD0_9GAMM</name>
<dbReference type="GO" id="GO:0016787">
    <property type="term" value="F:hydrolase activity"/>
    <property type="evidence" value="ECO:0007669"/>
    <property type="project" value="UniProtKB-KW"/>
</dbReference>
<keyword evidence="5" id="KW-1185">Reference proteome</keyword>
<dbReference type="Proteomes" id="UP000313645">
    <property type="component" value="Unassembled WGS sequence"/>
</dbReference>
<evidence type="ECO:0000313" key="5">
    <source>
        <dbReference type="Proteomes" id="UP000313645"/>
    </source>
</evidence>
<dbReference type="InterPro" id="IPR023214">
    <property type="entry name" value="HAD_sf"/>
</dbReference>
<dbReference type="SFLD" id="SFLDG01142">
    <property type="entry name" value="C2.B.2:_Mannosyl-3-phosphoglyc"/>
    <property type="match status" value="1"/>
</dbReference>
<dbReference type="SFLD" id="SFLDS00003">
    <property type="entry name" value="Haloacid_Dehalogenase"/>
    <property type="match status" value="1"/>
</dbReference>
<dbReference type="InterPro" id="IPR006381">
    <property type="entry name" value="HAD-SF-IIB-MPGP"/>
</dbReference>
<evidence type="ECO:0000256" key="3">
    <source>
        <dbReference type="ARBA" id="ARBA00022842"/>
    </source>
</evidence>
<proteinExistence type="predicted"/>
<evidence type="ECO:0000313" key="4">
    <source>
        <dbReference type="EMBL" id="TBW50782.1"/>
    </source>
</evidence>
<dbReference type="SUPFAM" id="SSF56784">
    <property type="entry name" value="HAD-like"/>
    <property type="match status" value="1"/>
</dbReference>
<keyword evidence="1" id="KW-0479">Metal-binding</keyword>
<evidence type="ECO:0000256" key="2">
    <source>
        <dbReference type="ARBA" id="ARBA00022801"/>
    </source>
</evidence>
<dbReference type="NCBIfam" id="TIGR01484">
    <property type="entry name" value="HAD-SF-IIB"/>
    <property type="match status" value="1"/>
</dbReference>
<dbReference type="InterPro" id="IPR036412">
    <property type="entry name" value="HAD-like_sf"/>
</dbReference>
<comment type="caution">
    <text evidence="4">The sequence shown here is derived from an EMBL/GenBank/DDBJ whole genome shotgun (WGS) entry which is preliminary data.</text>
</comment>
<dbReference type="NCBIfam" id="TIGR01486">
    <property type="entry name" value="HAD-SF-IIB-MPGP"/>
    <property type="match status" value="1"/>
</dbReference>
<evidence type="ECO:0000256" key="1">
    <source>
        <dbReference type="ARBA" id="ARBA00022723"/>
    </source>
</evidence>
<dbReference type="InterPro" id="IPR006379">
    <property type="entry name" value="HAD-SF_hydro_IIB"/>
</dbReference>
<protein>
    <submittedName>
        <fullName evidence="4">HAD-IIB family hydrolase</fullName>
    </submittedName>
</protein>
<keyword evidence="3" id="KW-0460">Magnesium</keyword>
<dbReference type="Gene3D" id="3.40.50.1000">
    <property type="entry name" value="HAD superfamily/HAD-like"/>
    <property type="match status" value="1"/>
</dbReference>
<gene>
    <name evidence="4" type="ORF">EZI54_17955</name>
</gene>
<reference evidence="4 5" key="1">
    <citation type="submission" date="2019-02" db="EMBL/GenBank/DDBJ databases">
        <title>Marinobacter halodurans sp. nov., a marine bacterium isolated from sea tidal flat.</title>
        <authorList>
            <person name="Yoo Y."/>
            <person name="Lee D.W."/>
            <person name="Kim B.S."/>
            <person name="Kim J.-J."/>
        </authorList>
    </citation>
    <scope>NUCLEOTIDE SEQUENCE [LARGE SCALE GENOMIC DNA]</scope>
    <source>
        <strain evidence="4 5">YJ-S3-2</strain>
    </source>
</reference>
<dbReference type="PANTHER" id="PTHR10000">
    <property type="entry name" value="PHOSPHOSERINE PHOSPHATASE"/>
    <property type="match status" value="1"/>
</dbReference>
<accession>A0ABY1ZGD0</accession>
<dbReference type="RefSeq" id="WP_131483264.1">
    <property type="nucleotide sequence ID" value="NZ_SJDL01000033.1"/>
</dbReference>
<sequence length="274" mass="30079">MSRLVIFTDLDGTLLDHHTYSAEPARPAWEAAQAAGVPCIFNTSKTRVEVEQLQEKLGLHEPFIVENGAAVWFPGDTDLPLPPDARPTDDLYCKLLSIPRTEILEALNPLRGRFRFRSLSDMAVNELMERTGLERQQAILALQREFSEPLVWMDSEDALKECIEALGALNLRLVRGGRFHHVIGAGDKGQAMSWLLAVYQKAFGGAITSVALGDSENDLNMLAAADVPFLVRSPVHAPPTIPDRPDVCITSHCGPEGWAEAVTSVLEQAGIRHP</sequence>
<dbReference type="PANTHER" id="PTHR10000:SF8">
    <property type="entry name" value="HAD SUPERFAMILY HYDROLASE-LIKE, TYPE 3"/>
    <property type="match status" value="1"/>
</dbReference>
<keyword evidence="2 4" id="KW-0378">Hydrolase</keyword>
<dbReference type="Pfam" id="PF08282">
    <property type="entry name" value="Hydrolase_3"/>
    <property type="match status" value="1"/>
</dbReference>